<keyword evidence="2" id="KW-0732">Signal</keyword>
<dbReference type="EMBL" id="CATQJL010000001">
    <property type="protein sequence ID" value="CAJ0588231.1"/>
    <property type="molecule type" value="Genomic_DNA"/>
</dbReference>
<keyword evidence="4" id="KW-1185">Reference proteome</keyword>
<name>A0AA36GH84_CYLNA</name>
<evidence type="ECO:0000313" key="4">
    <source>
        <dbReference type="Proteomes" id="UP001176961"/>
    </source>
</evidence>
<organism evidence="3 4">
    <name type="scientific">Cylicocyclus nassatus</name>
    <name type="common">Nematode worm</name>
    <dbReference type="NCBI Taxonomy" id="53992"/>
    <lineage>
        <taxon>Eukaryota</taxon>
        <taxon>Metazoa</taxon>
        <taxon>Ecdysozoa</taxon>
        <taxon>Nematoda</taxon>
        <taxon>Chromadorea</taxon>
        <taxon>Rhabditida</taxon>
        <taxon>Rhabditina</taxon>
        <taxon>Rhabditomorpha</taxon>
        <taxon>Strongyloidea</taxon>
        <taxon>Strongylidae</taxon>
        <taxon>Cylicocyclus</taxon>
    </lineage>
</organism>
<evidence type="ECO:0008006" key="5">
    <source>
        <dbReference type="Google" id="ProtNLM"/>
    </source>
</evidence>
<accession>A0AA36GH84</accession>
<dbReference type="Proteomes" id="UP001176961">
    <property type="component" value="Unassembled WGS sequence"/>
</dbReference>
<proteinExistence type="predicted"/>
<reference evidence="3" key="1">
    <citation type="submission" date="2023-07" db="EMBL/GenBank/DDBJ databases">
        <authorList>
            <consortium name="CYATHOMIX"/>
        </authorList>
    </citation>
    <scope>NUCLEOTIDE SEQUENCE</scope>
    <source>
        <strain evidence="3">N/A</strain>
    </source>
</reference>
<sequence length="169" mass="19045">MKAFVRVSVFILLSRLDVIHGDNDSEGRSAPDIPVRIAVAPAVGPIAVAAAFANQHHFSDCEWPCPYYHWSNHHHPRAALRNHLKTFTKESGLTSDTSLYFEKEHSPHVLGIHPMPHIVGSVPLLYTSDVIHRRAAEKKARRLLLKRRVPDTEQHQASNADTESQRDNL</sequence>
<evidence type="ECO:0000256" key="2">
    <source>
        <dbReference type="SAM" id="SignalP"/>
    </source>
</evidence>
<feature type="region of interest" description="Disordered" evidence="1">
    <location>
        <begin position="145"/>
        <end position="169"/>
    </location>
</feature>
<dbReference type="AlphaFoldDB" id="A0AA36GH84"/>
<gene>
    <name evidence="3" type="ORF">CYNAS_LOCUS214</name>
</gene>
<evidence type="ECO:0000256" key="1">
    <source>
        <dbReference type="SAM" id="MobiDB-lite"/>
    </source>
</evidence>
<feature type="signal peptide" evidence="2">
    <location>
        <begin position="1"/>
        <end position="21"/>
    </location>
</feature>
<comment type="caution">
    <text evidence="3">The sequence shown here is derived from an EMBL/GenBank/DDBJ whole genome shotgun (WGS) entry which is preliminary data.</text>
</comment>
<protein>
    <recommendedName>
        <fullName evidence="5">Secreted protein</fullName>
    </recommendedName>
</protein>
<evidence type="ECO:0000313" key="3">
    <source>
        <dbReference type="EMBL" id="CAJ0588231.1"/>
    </source>
</evidence>
<feature type="chain" id="PRO_5041382126" description="Secreted protein" evidence="2">
    <location>
        <begin position="22"/>
        <end position="169"/>
    </location>
</feature>